<evidence type="ECO:0000313" key="3">
    <source>
        <dbReference type="Proteomes" id="UP001499915"/>
    </source>
</evidence>
<keyword evidence="1" id="KW-0732">Signal</keyword>
<dbReference type="EMBL" id="BAAAET010000003">
    <property type="protein sequence ID" value="GAA0694605.1"/>
    <property type="molecule type" value="Genomic_DNA"/>
</dbReference>
<name>A0ABP3TEA2_9GAMM</name>
<gene>
    <name evidence="2" type="ORF">GCM10009104_22630</name>
</gene>
<keyword evidence="3" id="KW-1185">Reference proteome</keyword>
<comment type="caution">
    <text evidence="2">The sequence shown here is derived from an EMBL/GenBank/DDBJ whole genome shotgun (WGS) entry which is preliminary data.</text>
</comment>
<dbReference type="NCBIfam" id="NF047650">
    <property type="entry name" value="lipo_NMCC_0638"/>
    <property type="match status" value="1"/>
</dbReference>
<evidence type="ECO:0000256" key="1">
    <source>
        <dbReference type="SAM" id="SignalP"/>
    </source>
</evidence>
<reference evidence="3" key="1">
    <citation type="journal article" date="2019" name="Int. J. Syst. Evol. Microbiol.">
        <title>The Global Catalogue of Microorganisms (GCM) 10K type strain sequencing project: providing services to taxonomists for standard genome sequencing and annotation.</title>
        <authorList>
            <consortium name="The Broad Institute Genomics Platform"/>
            <consortium name="The Broad Institute Genome Sequencing Center for Infectious Disease"/>
            <person name="Wu L."/>
            <person name="Ma J."/>
        </authorList>
    </citation>
    <scope>NUCLEOTIDE SEQUENCE [LARGE SCALE GENOMIC DNA]</scope>
    <source>
        <strain evidence="3">JCM 15134</strain>
    </source>
</reference>
<dbReference type="Proteomes" id="UP001499915">
    <property type="component" value="Unassembled WGS sequence"/>
</dbReference>
<protein>
    <submittedName>
        <fullName evidence="2">Uncharacterized protein</fullName>
    </submittedName>
</protein>
<feature type="chain" id="PRO_5046692067" evidence="1">
    <location>
        <begin position="27"/>
        <end position="188"/>
    </location>
</feature>
<sequence length="188" mass="20944">MNKTRVTRLMACLLPLLVLLPISAQADERAAFLQKVYLSFCMKHFDDYGALRKELIAQQLPKLPPQQAQHFLQGREGDAWPVPYQGQFGQYVLVLPEGDNLCAVMARRSDAAAARQWFTELAGNAPTPLQTTKLSEQATQTPLSGEALTESWQWATEHAPRRLLLILTTAKDPEAAIQAMVSLSLSER</sequence>
<dbReference type="RefSeq" id="WP_343805992.1">
    <property type="nucleotide sequence ID" value="NZ_BAAAET010000003.1"/>
</dbReference>
<evidence type="ECO:0000313" key="2">
    <source>
        <dbReference type="EMBL" id="GAA0694605.1"/>
    </source>
</evidence>
<proteinExistence type="predicted"/>
<organism evidence="2 3">
    <name type="scientific">Marinobacterium maritimum</name>
    <dbReference type="NCBI Taxonomy" id="500162"/>
    <lineage>
        <taxon>Bacteria</taxon>
        <taxon>Pseudomonadati</taxon>
        <taxon>Pseudomonadota</taxon>
        <taxon>Gammaproteobacteria</taxon>
        <taxon>Oceanospirillales</taxon>
        <taxon>Oceanospirillaceae</taxon>
        <taxon>Marinobacterium</taxon>
    </lineage>
</organism>
<feature type="signal peptide" evidence="1">
    <location>
        <begin position="1"/>
        <end position="26"/>
    </location>
</feature>
<accession>A0ABP3TEA2</accession>